<keyword evidence="1" id="KW-1133">Transmembrane helix</keyword>
<dbReference type="Proteomes" id="UP000012960">
    <property type="component" value="Unplaced"/>
</dbReference>
<feature type="transmembrane region" description="Helical" evidence="1">
    <location>
        <begin position="34"/>
        <end position="61"/>
    </location>
</feature>
<reference evidence="3" key="2">
    <citation type="submission" date="2021-05" db="UniProtKB">
        <authorList>
            <consortium name="EnsemblPlants"/>
        </authorList>
    </citation>
    <scope>IDENTIFICATION</scope>
    <source>
        <strain evidence="3">subsp. malaccensis</strain>
    </source>
</reference>
<name>A0A804HR52_MUSAM</name>
<keyword evidence="1" id="KW-0472">Membrane</keyword>
<accession>A0A804HR52</accession>
<keyword evidence="4" id="KW-1185">Reference proteome</keyword>
<evidence type="ECO:0000313" key="2">
    <source>
        <dbReference type="EMBL" id="CAG1858781.1"/>
    </source>
</evidence>
<evidence type="ECO:0000313" key="3">
    <source>
        <dbReference type="EnsemblPlants" id="Ma01_p06960.1"/>
    </source>
</evidence>
<dbReference type="EMBL" id="HG996466">
    <property type="protein sequence ID" value="CAG1858781.1"/>
    <property type="molecule type" value="Genomic_DNA"/>
</dbReference>
<proteinExistence type="predicted"/>
<evidence type="ECO:0000256" key="1">
    <source>
        <dbReference type="SAM" id="Phobius"/>
    </source>
</evidence>
<protein>
    <submittedName>
        <fullName evidence="2">(wild Malaysian banana) hypothetical protein</fullName>
    </submittedName>
</protein>
<organism evidence="3 4">
    <name type="scientific">Musa acuminata subsp. malaccensis</name>
    <name type="common">Wild banana</name>
    <name type="synonym">Musa malaccensis</name>
    <dbReference type="NCBI Taxonomy" id="214687"/>
    <lineage>
        <taxon>Eukaryota</taxon>
        <taxon>Viridiplantae</taxon>
        <taxon>Streptophyta</taxon>
        <taxon>Embryophyta</taxon>
        <taxon>Tracheophyta</taxon>
        <taxon>Spermatophyta</taxon>
        <taxon>Magnoliopsida</taxon>
        <taxon>Liliopsida</taxon>
        <taxon>Zingiberales</taxon>
        <taxon>Musaceae</taxon>
        <taxon>Musa</taxon>
    </lineage>
</organism>
<dbReference type="InParanoid" id="A0A804HR52"/>
<sequence>MVFWIAVITMTRHLRKLLNWHVEPSTMQHFMMELVFFMSGLMVGRSFLEMMLVSFTASIILSSQRLLSKKWLKLQQPERPALLMFVYHRDYD</sequence>
<gene>
    <name evidence="2" type="ORF">GSMUA_290760.1</name>
</gene>
<reference evidence="2" key="1">
    <citation type="submission" date="2021-03" db="EMBL/GenBank/DDBJ databases">
        <authorList>
            <consortium name="Genoscope - CEA"/>
            <person name="William W."/>
        </authorList>
    </citation>
    <scope>NUCLEOTIDE SEQUENCE</scope>
    <source>
        <strain evidence="2">Doubled-haploid Pahang</strain>
    </source>
</reference>
<dbReference type="Gramene" id="Ma01_t06960.1">
    <property type="protein sequence ID" value="Ma01_p06960.1"/>
    <property type="gene ID" value="Ma01_g06960"/>
</dbReference>
<keyword evidence="1" id="KW-0812">Transmembrane</keyword>
<evidence type="ECO:0000313" key="4">
    <source>
        <dbReference type="Proteomes" id="UP000012960"/>
    </source>
</evidence>
<dbReference type="AlphaFoldDB" id="A0A804HR52"/>
<dbReference type="EnsemblPlants" id="Ma01_t06960.1">
    <property type="protein sequence ID" value="Ma01_p06960.1"/>
    <property type="gene ID" value="Ma01_g06960"/>
</dbReference>